<proteinExistence type="predicted"/>
<dbReference type="OrthoDB" id="9777830at2"/>
<dbReference type="CDD" id="cd02440">
    <property type="entry name" value="AdoMet_MTases"/>
    <property type="match status" value="1"/>
</dbReference>
<evidence type="ECO:0000313" key="3">
    <source>
        <dbReference type="Proteomes" id="UP000252387"/>
    </source>
</evidence>
<feature type="domain" description="Methyltransferase type 11" evidence="1">
    <location>
        <begin position="53"/>
        <end position="147"/>
    </location>
</feature>
<name>A0A368KHW1_9GAMM</name>
<keyword evidence="3" id="KW-1185">Reference proteome</keyword>
<reference evidence="2 3" key="1">
    <citation type="submission" date="2018-05" db="EMBL/GenBank/DDBJ databases">
        <title>Draft genome sequence of Rhodanobacter denitrificans Yn1 isolated from gold copper mine.</title>
        <authorList>
            <person name="Yang N."/>
            <person name="Mazhar H.S."/>
            <person name="Rensing C."/>
        </authorList>
    </citation>
    <scope>NUCLEOTIDE SEQUENCE [LARGE SCALE GENOMIC DNA]</scope>
    <source>
        <strain evidence="2 3">Yn1</strain>
    </source>
</reference>
<dbReference type="RefSeq" id="WP_114340685.1">
    <property type="nucleotide sequence ID" value="NZ_QFWQ01000002.1"/>
</dbReference>
<dbReference type="AlphaFoldDB" id="A0A368KHW1"/>
<dbReference type="InterPro" id="IPR029063">
    <property type="entry name" value="SAM-dependent_MTases_sf"/>
</dbReference>
<evidence type="ECO:0000259" key="1">
    <source>
        <dbReference type="Pfam" id="PF08241"/>
    </source>
</evidence>
<keyword evidence="2" id="KW-0489">Methyltransferase</keyword>
<accession>A0A368KHW1</accession>
<dbReference type="SUPFAM" id="SSF53335">
    <property type="entry name" value="S-adenosyl-L-methionine-dependent methyltransferases"/>
    <property type="match status" value="1"/>
</dbReference>
<sequence>MKPDPSYDEYMERWTRAYEVANYNQGLAARMLTQSHVWCEQAFGPDQHFSRVVEVGAGTGIHLSKVRHSFDEYVITDLNPPMLDQVRPEKTHRDKKITVRREDATRLSFPDNSFDRLIATHVLEHLPQPHQVLREWHRVVKPGGVVSIVLPCDPGIAWRLGRHFGPRRKFEAIGIDYDYWMAREHVNAITNLVAFIRYYYPSAKEGWYPLRVPSVDLNLFYVAHVQA</sequence>
<dbReference type="EMBL" id="QFWQ01000002">
    <property type="protein sequence ID" value="RCS31501.1"/>
    <property type="molecule type" value="Genomic_DNA"/>
</dbReference>
<dbReference type="PANTHER" id="PTHR43591">
    <property type="entry name" value="METHYLTRANSFERASE"/>
    <property type="match status" value="1"/>
</dbReference>
<dbReference type="InterPro" id="IPR013216">
    <property type="entry name" value="Methyltransf_11"/>
</dbReference>
<dbReference type="Pfam" id="PF08241">
    <property type="entry name" value="Methyltransf_11"/>
    <property type="match status" value="1"/>
</dbReference>
<protein>
    <submittedName>
        <fullName evidence="2">Class I SAM-dependent methyltransferase</fullName>
    </submittedName>
</protein>
<organism evidence="2 3">
    <name type="scientific">Rhodanobacter denitrificans</name>
    <dbReference type="NCBI Taxonomy" id="666685"/>
    <lineage>
        <taxon>Bacteria</taxon>
        <taxon>Pseudomonadati</taxon>
        <taxon>Pseudomonadota</taxon>
        <taxon>Gammaproteobacteria</taxon>
        <taxon>Lysobacterales</taxon>
        <taxon>Rhodanobacteraceae</taxon>
        <taxon>Rhodanobacter</taxon>
    </lineage>
</organism>
<comment type="caution">
    <text evidence="2">The sequence shown here is derived from an EMBL/GenBank/DDBJ whole genome shotgun (WGS) entry which is preliminary data.</text>
</comment>
<keyword evidence="2" id="KW-0808">Transferase</keyword>
<dbReference type="Gene3D" id="3.40.50.150">
    <property type="entry name" value="Vaccinia Virus protein VP39"/>
    <property type="match status" value="1"/>
</dbReference>
<dbReference type="GO" id="GO:0032259">
    <property type="term" value="P:methylation"/>
    <property type="evidence" value="ECO:0007669"/>
    <property type="project" value="UniProtKB-KW"/>
</dbReference>
<dbReference type="Proteomes" id="UP000252387">
    <property type="component" value="Unassembled WGS sequence"/>
</dbReference>
<gene>
    <name evidence="2" type="ORF">DEO45_02175</name>
</gene>
<dbReference type="GO" id="GO:0008757">
    <property type="term" value="F:S-adenosylmethionine-dependent methyltransferase activity"/>
    <property type="evidence" value="ECO:0007669"/>
    <property type="project" value="InterPro"/>
</dbReference>
<evidence type="ECO:0000313" key="2">
    <source>
        <dbReference type="EMBL" id="RCS31501.1"/>
    </source>
</evidence>